<organism evidence="1 2">
    <name type="scientific">Punica granatum</name>
    <name type="common">Pomegranate</name>
    <dbReference type="NCBI Taxonomy" id="22663"/>
    <lineage>
        <taxon>Eukaryota</taxon>
        <taxon>Viridiplantae</taxon>
        <taxon>Streptophyta</taxon>
        <taxon>Embryophyta</taxon>
        <taxon>Tracheophyta</taxon>
        <taxon>Spermatophyta</taxon>
        <taxon>Magnoliopsida</taxon>
        <taxon>eudicotyledons</taxon>
        <taxon>Gunneridae</taxon>
        <taxon>Pentapetalae</taxon>
        <taxon>rosids</taxon>
        <taxon>malvids</taxon>
        <taxon>Myrtales</taxon>
        <taxon>Lythraceae</taxon>
        <taxon>Punica</taxon>
    </lineage>
</organism>
<proteinExistence type="predicted"/>
<evidence type="ECO:0000313" key="2">
    <source>
        <dbReference type="Proteomes" id="UP000233551"/>
    </source>
</evidence>
<sequence>MILRGLIPQNVAKIRRAALCQDGSLRIGWLQIILVKRGVIESLNGRKRYARQVMRVKTMRKRPRDEDPSKCISFSEADAAYVTYPHADALIVTATV</sequence>
<accession>A0A2I0LBS4</accession>
<evidence type="ECO:0000313" key="1">
    <source>
        <dbReference type="EMBL" id="PKI78128.1"/>
    </source>
</evidence>
<dbReference type="AlphaFoldDB" id="A0A2I0LBS4"/>
<keyword evidence="2" id="KW-1185">Reference proteome</keyword>
<protein>
    <submittedName>
        <fullName evidence="1">Uncharacterized protein</fullName>
    </submittedName>
</protein>
<dbReference type="EMBL" id="PGOL01000060">
    <property type="protein sequence ID" value="PKI78128.1"/>
    <property type="molecule type" value="Genomic_DNA"/>
</dbReference>
<comment type="caution">
    <text evidence="1">The sequence shown here is derived from an EMBL/GenBank/DDBJ whole genome shotgun (WGS) entry which is preliminary data.</text>
</comment>
<name>A0A2I0LBS4_PUNGR</name>
<gene>
    <name evidence="1" type="ORF">CRG98_001456</name>
</gene>
<dbReference type="Proteomes" id="UP000233551">
    <property type="component" value="Unassembled WGS sequence"/>
</dbReference>
<reference evidence="1 2" key="1">
    <citation type="submission" date="2017-11" db="EMBL/GenBank/DDBJ databases">
        <title>De-novo sequencing of pomegranate (Punica granatum L.) genome.</title>
        <authorList>
            <person name="Akparov Z."/>
            <person name="Amiraslanov A."/>
            <person name="Hajiyeva S."/>
            <person name="Abbasov M."/>
            <person name="Kaur K."/>
            <person name="Hamwieh A."/>
            <person name="Solovyev V."/>
            <person name="Salamov A."/>
            <person name="Braich B."/>
            <person name="Kosarev P."/>
            <person name="Mahmoud A."/>
            <person name="Hajiyev E."/>
            <person name="Babayeva S."/>
            <person name="Izzatullayeva V."/>
            <person name="Mammadov A."/>
            <person name="Mammadov A."/>
            <person name="Sharifova S."/>
            <person name="Ojaghi J."/>
            <person name="Eynullazada K."/>
            <person name="Bayramov B."/>
            <person name="Abdulazimova A."/>
            <person name="Shahmuradov I."/>
        </authorList>
    </citation>
    <scope>NUCLEOTIDE SEQUENCE [LARGE SCALE GENOMIC DNA]</scope>
    <source>
        <strain evidence="2">cv. AG2017</strain>
        <tissue evidence="1">Leaf</tissue>
    </source>
</reference>